<protein>
    <recommendedName>
        <fullName evidence="2">Dipeptidylpeptidase IV N-terminal domain-containing protein</fullName>
    </recommendedName>
</protein>
<dbReference type="Pfam" id="PF00930">
    <property type="entry name" value="DPPIV_N"/>
    <property type="match status" value="1"/>
</dbReference>
<dbReference type="EMBL" id="CM032182">
    <property type="protein sequence ID" value="KAG7097761.1"/>
    <property type="molecule type" value="Genomic_DNA"/>
</dbReference>
<dbReference type="AlphaFoldDB" id="A0A9P8ADP3"/>
<dbReference type="SUPFAM" id="SSF82171">
    <property type="entry name" value="DPP6 N-terminal domain-like"/>
    <property type="match status" value="1"/>
</dbReference>
<proteinExistence type="predicted"/>
<sequence>MTVEELEEMSPEPGNSNVGSVFDESRWAPKHRDIQWSTQGSSQVYIYLDQNESFVATDVTKNETRVLAYSYWLKDSSGNPLLFKDWRFSPSMRFVLVKANVANVGVPVDFTHPPLFTNRLKRWHRSKFGNYYIYDLAINSTFPLTEPTAAPSTITAVWAPTEDSIAFVHNNDLYYGSYPL</sequence>
<evidence type="ECO:0000313" key="4">
    <source>
        <dbReference type="EMBL" id="KAG7097812.1"/>
    </source>
</evidence>
<feature type="region of interest" description="Disordered" evidence="1">
    <location>
        <begin position="1"/>
        <end position="22"/>
    </location>
</feature>
<dbReference type="GeneID" id="66074158"/>
<dbReference type="InterPro" id="IPR002469">
    <property type="entry name" value="Peptidase_S9B_N"/>
</dbReference>
<dbReference type="RefSeq" id="XP_043014231.1">
    <property type="nucleotide sequence ID" value="XM_043149624.1"/>
</dbReference>
<feature type="compositionally biased region" description="Acidic residues" evidence="1">
    <location>
        <begin position="1"/>
        <end position="10"/>
    </location>
</feature>
<keyword evidence="5" id="KW-1185">Reference proteome</keyword>
<dbReference type="Proteomes" id="UP001049176">
    <property type="component" value="Chromosome 2"/>
</dbReference>
<evidence type="ECO:0000259" key="2">
    <source>
        <dbReference type="Pfam" id="PF00930"/>
    </source>
</evidence>
<organism evidence="4 5">
    <name type="scientific">Marasmius oreades</name>
    <name type="common">fairy-ring Marasmius</name>
    <dbReference type="NCBI Taxonomy" id="181124"/>
    <lineage>
        <taxon>Eukaryota</taxon>
        <taxon>Fungi</taxon>
        <taxon>Dikarya</taxon>
        <taxon>Basidiomycota</taxon>
        <taxon>Agaricomycotina</taxon>
        <taxon>Agaricomycetes</taxon>
        <taxon>Agaricomycetidae</taxon>
        <taxon>Agaricales</taxon>
        <taxon>Marasmiineae</taxon>
        <taxon>Marasmiaceae</taxon>
        <taxon>Marasmius</taxon>
    </lineage>
</organism>
<feature type="domain" description="Dipeptidylpeptidase IV N-terminal" evidence="2">
    <location>
        <begin position="115"/>
        <end position="175"/>
    </location>
</feature>
<reference evidence="4" key="1">
    <citation type="journal article" date="2021" name="Genome Biol. Evol.">
        <title>The assembled and annotated genome of the fairy-ring fungus Marasmius oreades.</title>
        <authorList>
            <person name="Hiltunen M."/>
            <person name="Ament-Velasquez S.L."/>
            <person name="Johannesson H."/>
        </authorList>
    </citation>
    <scope>NUCLEOTIDE SEQUENCE</scope>
    <source>
        <strain evidence="4">03SP1</strain>
    </source>
</reference>
<name>A0A9P8ADP3_9AGAR</name>
<gene>
    <name evidence="3" type="ORF">E1B28_005082</name>
    <name evidence="4" type="ORF">E1B28_005131</name>
</gene>
<dbReference type="OrthoDB" id="16520at2759"/>
<evidence type="ECO:0000256" key="1">
    <source>
        <dbReference type="SAM" id="MobiDB-lite"/>
    </source>
</evidence>
<dbReference type="EMBL" id="CM032182">
    <property type="protein sequence ID" value="KAG7097812.1"/>
    <property type="molecule type" value="Genomic_DNA"/>
</dbReference>
<evidence type="ECO:0000313" key="5">
    <source>
        <dbReference type="Proteomes" id="UP001049176"/>
    </source>
</evidence>
<comment type="caution">
    <text evidence="4">The sequence shown here is derived from an EMBL/GenBank/DDBJ whole genome shotgun (WGS) entry which is preliminary data.</text>
</comment>
<dbReference type="KEGG" id="more:E1B28_005082"/>
<dbReference type="Gene3D" id="2.140.10.30">
    <property type="entry name" value="Dipeptidylpeptidase IV, N-terminal domain"/>
    <property type="match status" value="1"/>
</dbReference>
<evidence type="ECO:0000313" key="3">
    <source>
        <dbReference type="EMBL" id="KAG7097761.1"/>
    </source>
</evidence>
<accession>A0A9P8ADP3</accession>
<dbReference type="GO" id="GO:0006508">
    <property type="term" value="P:proteolysis"/>
    <property type="evidence" value="ECO:0007669"/>
    <property type="project" value="InterPro"/>
</dbReference>